<reference evidence="1 2" key="1">
    <citation type="submission" date="2019-12" db="EMBL/GenBank/DDBJ databases">
        <title>Whole-genome analyses of novel actinobacteria.</title>
        <authorList>
            <person name="Sahin N."/>
            <person name="Saygin H."/>
        </authorList>
    </citation>
    <scope>NUCLEOTIDE SEQUENCE [LARGE SCALE GENOMIC DNA]</scope>
    <source>
        <strain evidence="1 2">KC615</strain>
    </source>
</reference>
<proteinExistence type="predicted"/>
<organism evidence="1 2">
    <name type="scientific">Shimazuella alba</name>
    <dbReference type="NCBI Taxonomy" id="2690964"/>
    <lineage>
        <taxon>Bacteria</taxon>
        <taxon>Bacillati</taxon>
        <taxon>Bacillota</taxon>
        <taxon>Bacilli</taxon>
        <taxon>Bacillales</taxon>
        <taxon>Thermoactinomycetaceae</taxon>
        <taxon>Shimazuella</taxon>
    </lineage>
</organism>
<comment type="caution">
    <text evidence="1">The sequence shown here is derived from an EMBL/GenBank/DDBJ whole genome shotgun (WGS) entry which is preliminary data.</text>
</comment>
<keyword evidence="2" id="KW-1185">Reference proteome</keyword>
<sequence length="83" mass="9834">MMKVEKDIYLHVFFRYLLFVEGEIRHWNPELFREHDSPIDYLYHLKNVLLGLPDPNNGLLVGRKNKSLHAIDSLIEKQATSEK</sequence>
<evidence type="ECO:0000313" key="1">
    <source>
        <dbReference type="EMBL" id="MXQ53140.1"/>
    </source>
</evidence>
<name>A0A6I4VTG6_9BACL</name>
<gene>
    <name evidence="1" type="ORF">GSM42_05210</name>
</gene>
<evidence type="ECO:0000313" key="2">
    <source>
        <dbReference type="Proteomes" id="UP000430692"/>
    </source>
</evidence>
<dbReference type="EMBL" id="WUUL01000003">
    <property type="protein sequence ID" value="MXQ53140.1"/>
    <property type="molecule type" value="Genomic_DNA"/>
</dbReference>
<dbReference type="Proteomes" id="UP000430692">
    <property type="component" value="Unassembled WGS sequence"/>
</dbReference>
<protein>
    <submittedName>
        <fullName evidence="1">Uncharacterized protein</fullName>
    </submittedName>
</protein>
<accession>A0A6I4VTG6</accession>
<dbReference type="AlphaFoldDB" id="A0A6I4VTG6"/>
<dbReference type="RefSeq" id="WP_160800505.1">
    <property type="nucleotide sequence ID" value="NZ_WUUL01000003.1"/>
</dbReference>